<proteinExistence type="predicted"/>
<protein>
    <submittedName>
        <fullName evidence="2">Uncharacterized protein</fullName>
    </submittedName>
</protein>
<keyword evidence="3" id="KW-1185">Reference proteome</keyword>
<dbReference type="AlphaFoldDB" id="A0A1C5JIS7"/>
<sequence>MSREADAEPTSDLWRGLPVGPALRHAGSMGEVRPMPSFGDLYGDLRGEDRTMRVSYHPDRGAVVLSLWSGTVCRGSFRMPADDVGRFLTLLTEIQRSIAPPAAPQPTRPAGDGPAAVAGWPVATAPSVDKTGDISGTTHRTVLPILPTPRVA</sequence>
<feature type="region of interest" description="Disordered" evidence="1">
    <location>
        <begin position="99"/>
        <end position="152"/>
    </location>
</feature>
<evidence type="ECO:0000256" key="1">
    <source>
        <dbReference type="SAM" id="MobiDB-lite"/>
    </source>
</evidence>
<evidence type="ECO:0000313" key="2">
    <source>
        <dbReference type="EMBL" id="SCG70383.1"/>
    </source>
</evidence>
<accession>A0A1C5JIS7</accession>
<gene>
    <name evidence="2" type="ORF">GA0070613_4758</name>
</gene>
<reference evidence="3" key="1">
    <citation type="submission" date="2016-06" db="EMBL/GenBank/DDBJ databases">
        <authorList>
            <person name="Varghese N."/>
            <person name="Submissions Spin"/>
        </authorList>
    </citation>
    <scope>NUCLEOTIDE SEQUENCE [LARGE SCALE GENOMIC DNA]</scope>
    <source>
        <strain evidence="3">DSM 43819</strain>
    </source>
</reference>
<organism evidence="2 3">
    <name type="scientific">Micromonospora inositola</name>
    <dbReference type="NCBI Taxonomy" id="47865"/>
    <lineage>
        <taxon>Bacteria</taxon>
        <taxon>Bacillati</taxon>
        <taxon>Actinomycetota</taxon>
        <taxon>Actinomycetes</taxon>
        <taxon>Micromonosporales</taxon>
        <taxon>Micromonosporaceae</taxon>
        <taxon>Micromonospora</taxon>
    </lineage>
</organism>
<dbReference type="EMBL" id="LT607754">
    <property type="protein sequence ID" value="SCG70383.1"/>
    <property type="molecule type" value="Genomic_DNA"/>
</dbReference>
<name>A0A1C5JIS7_9ACTN</name>
<dbReference type="Proteomes" id="UP000198221">
    <property type="component" value="Chromosome I"/>
</dbReference>
<evidence type="ECO:0000313" key="3">
    <source>
        <dbReference type="Proteomes" id="UP000198221"/>
    </source>
</evidence>